<proteinExistence type="predicted"/>
<sequence>MRKVYSQATPPSYDGEVFLKESLTDQLADEKLQDIVNRFMNAGSPLPGSFSDGLDLSSSEDPVKTVDTAFDDFSTADVQQMDKVEQSDVLVTAKRLVEQLQRQSADKPIKSAQGEAGKSSPDVVVSDTTKPQEGPEMA</sequence>
<name>A0AAU8B2X9_9VIRU</name>
<evidence type="ECO:0000313" key="3">
    <source>
        <dbReference type="EMBL" id="XCD05685.1"/>
    </source>
</evidence>
<organism evidence="3">
    <name type="scientific">Dulem virus 78</name>
    <dbReference type="NCBI Taxonomy" id="3145789"/>
    <lineage>
        <taxon>Viruses</taxon>
        <taxon>Monodnaviria</taxon>
        <taxon>Sangervirae</taxon>
        <taxon>Phixviricota</taxon>
        <taxon>Malgrandaviricetes</taxon>
        <taxon>Petitvirales</taxon>
        <taxon>Microviridae</taxon>
        <taxon>Microvirus</taxon>
    </lineage>
</organism>
<dbReference type="EMBL" id="PP511442">
    <property type="protein sequence ID" value="XCD04229.1"/>
    <property type="molecule type" value="Genomic_DNA"/>
</dbReference>
<evidence type="ECO:0000313" key="5">
    <source>
        <dbReference type="EMBL" id="XCD08048.1"/>
    </source>
</evidence>
<dbReference type="EMBL" id="PP511771">
    <property type="protein sequence ID" value="XCD07239.1"/>
    <property type="molecule type" value="Genomic_DNA"/>
</dbReference>
<dbReference type="EMBL" id="PP511594">
    <property type="protein sequence ID" value="XCD05685.1"/>
    <property type="molecule type" value="Genomic_DNA"/>
</dbReference>
<protein>
    <submittedName>
        <fullName evidence="3">Internal scaffolding protein</fullName>
    </submittedName>
</protein>
<accession>A0AAU8B2X9</accession>
<evidence type="ECO:0000313" key="4">
    <source>
        <dbReference type="EMBL" id="XCD07239.1"/>
    </source>
</evidence>
<reference evidence="3" key="1">
    <citation type="submission" date="2024-03" db="EMBL/GenBank/DDBJ databases">
        <title>Diverse circular DNA viruses in blood, oral, and fecal samples of captive lemurs.</title>
        <authorList>
            <person name="Paietta E.N."/>
            <person name="Kraberger S."/>
            <person name="Lund M.C."/>
            <person name="Custer J.M."/>
            <person name="Vargas K.M."/>
            <person name="Ehmke E.E."/>
            <person name="Yoder A.D."/>
            <person name="Varsani A."/>
        </authorList>
    </citation>
    <scope>NUCLEOTIDE SEQUENCE</scope>
    <source>
        <strain evidence="2">Duke_21_115</strain>
        <strain evidence="3">Duke_24FS_137</strain>
        <strain evidence="4">Duke_26_117</strain>
        <strain evidence="5">Duke_28FS_129</strain>
    </source>
</reference>
<feature type="region of interest" description="Disordered" evidence="1">
    <location>
        <begin position="101"/>
        <end position="138"/>
    </location>
</feature>
<evidence type="ECO:0000313" key="2">
    <source>
        <dbReference type="EMBL" id="XCD04229.1"/>
    </source>
</evidence>
<evidence type="ECO:0000256" key="1">
    <source>
        <dbReference type="SAM" id="MobiDB-lite"/>
    </source>
</evidence>
<dbReference type="EMBL" id="PP511849">
    <property type="protein sequence ID" value="XCD08048.1"/>
    <property type="molecule type" value="Genomic_DNA"/>
</dbReference>